<dbReference type="Gene3D" id="3.40.50.720">
    <property type="entry name" value="NAD(P)-binding Rossmann-like Domain"/>
    <property type="match status" value="1"/>
</dbReference>
<evidence type="ECO:0000256" key="6">
    <source>
        <dbReference type="RuleBase" id="RU364082"/>
    </source>
</evidence>
<dbReference type="InterPro" id="IPR005913">
    <property type="entry name" value="dTDP_dehydrorham_reduct"/>
</dbReference>
<dbReference type="CDD" id="cd05254">
    <property type="entry name" value="dTDP_HR_like_SDR_e"/>
    <property type="match status" value="1"/>
</dbReference>
<dbReference type="Proteomes" id="UP001521209">
    <property type="component" value="Unassembled WGS sequence"/>
</dbReference>
<keyword evidence="9" id="KW-1185">Reference proteome</keyword>
<organism evidence="8 9">
    <name type="scientific">Acidiphilium iwatense</name>
    <dbReference type="NCBI Taxonomy" id="768198"/>
    <lineage>
        <taxon>Bacteria</taxon>
        <taxon>Pseudomonadati</taxon>
        <taxon>Pseudomonadota</taxon>
        <taxon>Alphaproteobacteria</taxon>
        <taxon>Acetobacterales</taxon>
        <taxon>Acidocellaceae</taxon>
        <taxon>Acidiphilium</taxon>
    </lineage>
</organism>
<dbReference type="PANTHER" id="PTHR10491:SF4">
    <property type="entry name" value="METHIONINE ADENOSYLTRANSFERASE 2 SUBUNIT BETA"/>
    <property type="match status" value="1"/>
</dbReference>
<protein>
    <recommendedName>
        <fullName evidence="4 6">dTDP-4-dehydrorhamnose reductase</fullName>
        <ecNumber evidence="3 6">1.1.1.133</ecNumber>
    </recommendedName>
</protein>
<comment type="catalytic activity">
    <reaction evidence="5 6">
        <text>dTDP-beta-L-rhamnose + NADP(+) = dTDP-4-dehydro-beta-L-rhamnose + NADPH + H(+)</text>
        <dbReference type="Rhea" id="RHEA:21796"/>
        <dbReference type="ChEBI" id="CHEBI:15378"/>
        <dbReference type="ChEBI" id="CHEBI:57510"/>
        <dbReference type="ChEBI" id="CHEBI:57783"/>
        <dbReference type="ChEBI" id="CHEBI:58349"/>
        <dbReference type="ChEBI" id="CHEBI:62830"/>
        <dbReference type="EC" id="1.1.1.133"/>
    </reaction>
</comment>
<sequence length="301" mass="31976">MKPGPILITGATGQLGMALALQASARELAHVAVGRPDFDFDALDTVGRCVAATAPSLIVNAAAWTAVDAAETNADAAYRANRDGPEELAALCRIHEIPLIHVSTDYVFDGEKGAPYVEADPVAPLGVYGASKEAGERAVLGSGADAIVLRTAWVFSARGKNFARTMINAARRTGALKVVADQRGAPTAAEDLAGAILDIVVKLRRNGWRTEYQGVFHATNTGETTWHGFAEAIFDVAALHGEARPTVTPIATADWPTPTKRPADSRLDCTKLATIFQMTLPDWRDATHRVVTAILSQDRPT</sequence>
<evidence type="ECO:0000313" key="8">
    <source>
        <dbReference type="EMBL" id="MCF3946044.1"/>
    </source>
</evidence>
<keyword evidence="6" id="KW-0521">NADP</keyword>
<comment type="caution">
    <text evidence="8">The sequence shown here is derived from an EMBL/GenBank/DDBJ whole genome shotgun (WGS) entry which is preliminary data.</text>
</comment>
<comment type="similarity">
    <text evidence="2 6">Belongs to the dTDP-4-dehydrorhamnose reductase family.</text>
</comment>
<dbReference type="RefSeq" id="WP_235703269.1">
    <property type="nucleotide sequence ID" value="NZ_JAKGBZ010000006.1"/>
</dbReference>
<feature type="domain" description="RmlD-like substrate binding" evidence="7">
    <location>
        <begin position="6"/>
        <end position="293"/>
    </location>
</feature>
<accession>A0ABS9DTN0</accession>
<dbReference type="InterPro" id="IPR029903">
    <property type="entry name" value="RmlD-like-bd"/>
</dbReference>
<evidence type="ECO:0000256" key="5">
    <source>
        <dbReference type="ARBA" id="ARBA00048200"/>
    </source>
</evidence>
<evidence type="ECO:0000256" key="1">
    <source>
        <dbReference type="ARBA" id="ARBA00004781"/>
    </source>
</evidence>
<dbReference type="InterPro" id="IPR036291">
    <property type="entry name" value="NAD(P)-bd_dom_sf"/>
</dbReference>
<proteinExistence type="inferred from homology"/>
<evidence type="ECO:0000259" key="7">
    <source>
        <dbReference type="Pfam" id="PF04321"/>
    </source>
</evidence>
<comment type="pathway">
    <text evidence="1 6">Carbohydrate biosynthesis; dTDP-L-rhamnose biosynthesis.</text>
</comment>
<dbReference type="PANTHER" id="PTHR10491">
    <property type="entry name" value="DTDP-4-DEHYDRORHAMNOSE REDUCTASE"/>
    <property type="match status" value="1"/>
</dbReference>
<comment type="function">
    <text evidence="6">Catalyzes the reduction of dTDP-6-deoxy-L-lyxo-4-hexulose to yield dTDP-L-rhamnose.</text>
</comment>
<evidence type="ECO:0000256" key="3">
    <source>
        <dbReference type="ARBA" id="ARBA00012929"/>
    </source>
</evidence>
<dbReference type="Pfam" id="PF04321">
    <property type="entry name" value="RmlD_sub_bind"/>
    <property type="match status" value="1"/>
</dbReference>
<evidence type="ECO:0000256" key="2">
    <source>
        <dbReference type="ARBA" id="ARBA00010944"/>
    </source>
</evidence>
<dbReference type="GO" id="GO:0008831">
    <property type="term" value="F:dTDP-4-dehydrorhamnose reductase activity"/>
    <property type="evidence" value="ECO:0007669"/>
    <property type="project" value="UniProtKB-EC"/>
</dbReference>
<keyword evidence="6 8" id="KW-0560">Oxidoreductase</keyword>
<dbReference type="EC" id="1.1.1.133" evidence="3 6"/>
<dbReference type="Gene3D" id="3.90.25.10">
    <property type="entry name" value="UDP-galactose 4-epimerase, domain 1"/>
    <property type="match status" value="1"/>
</dbReference>
<dbReference type="NCBIfam" id="TIGR01214">
    <property type="entry name" value="rmlD"/>
    <property type="match status" value="1"/>
</dbReference>
<evidence type="ECO:0000313" key="9">
    <source>
        <dbReference type="Proteomes" id="UP001521209"/>
    </source>
</evidence>
<comment type="cofactor">
    <cofactor evidence="6">
        <name>Mg(2+)</name>
        <dbReference type="ChEBI" id="CHEBI:18420"/>
    </cofactor>
    <text evidence="6">Binds 1 Mg(2+) ion per monomer.</text>
</comment>
<dbReference type="EMBL" id="JAKGBZ010000006">
    <property type="protein sequence ID" value="MCF3946044.1"/>
    <property type="molecule type" value="Genomic_DNA"/>
</dbReference>
<name>A0ABS9DTN0_9PROT</name>
<evidence type="ECO:0000256" key="4">
    <source>
        <dbReference type="ARBA" id="ARBA00017099"/>
    </source>
</evidence>
<dbReference type="SUPFAM" id="SSF51735">
    <property type="entry name" value="NAD(P)-binding Rossmann-fold domains"/>
    <property type="match status" value="1"/>
</dbReference>
<reference evidence="8 9" key="1">
    <citation type="submission" date="2022-01" db="EMBL/GenBank/DDBJ databases">
        <authorList>
            <person name="Won M."/>
            <person name="Kim S.-J."/>
            <person name="Kwon S.-W."/>
        </authorList>
    </citation>
    <scope>NUCLEOTIDE SEQUENCE [LARGE SCALE GENOMIC DNA]</scope>
    <source>
        <strain evidence="8 9">KCTC 23505</strain>
    </source>
</reference>
<gene>
    <name evidence="8" type="primary">rfbD</name>
    <name evidence="8" type="ORF">L2A60_05005</name>
</gene>